<dbReference type="EMBL" id="JAACFV010000049">
    <property type="protein sequence ID" value="KAF7508779.1"/>
    <property type="molecule type" value="Genomic_DNA"/>
</dbReference>
<keyword evidence="1" id="KW-0472">Membrane</keyword>
<name>A0A8H7E345_9EURO</name>
<reference evidence="2" key="1">
    <citation type="submission" date="2020-02" db="EMBL/GenBank/DDBJ databases">
        <authorList>
            <person name="Palmer J.M."/>
        </authorList>
    </citation>
    <scope>NUCLEOTIDE SEQUENCE</scope>
    <source>
        <strain evidence="2">EPUS1.4</strain>
        <tissue evidence="2">Thallus</tissue>
    </source>
</reference>
<dbReference type="PANTHER" id="PTHR12459">
    <property type="entry name" value="TRANSMEMBRANE PROTEIN 135-RELATED"/>
    <property type="match status" value="1"/>
</dbReference>
<protein>
    <submittedName>
        <fullName evidence="2">Uncharacterized protein</fullName>
    </submittedName>
</protein>
<evidence type="ECO:0000313" key="3">
    <source>
        <dbReference type="Proteomes" id="UP000606974"/>
    </source>
</evidence>
<feature type="transmembrane region" description="Helical" evidence="1">
    <location>
        <begin position="385"/>
        <end position="405"/>
    </location>
</feature>
<organism evidence="2 3">
    <name type="scientific">Endocarpon pusillum</name>
    <dbReference type="NCBI Taxonomy" id="364733"/>
    <lineage>
        <taxon>Eukaryota</taxon>
        <taxon>Fungi</taxon>
        <taxon>Dikarya</taxon>
        <taxon>Ascomycota</taxon>
        <taxon>Pezizomycotina</taxon>
        <taxon>Eurotiomycetes</taxon>
        <taxon>Chaetothyriomycetidae</taxon>
        <taxon>Verrucariales</taxon>
        <taxon>Verrucariaceae</taxon>
        <taxon>Endocarpon</taxon>
    </lineage>
</organism>
<dbReference type="InterPro" id="IPR026749">
    <property type="entry name" value="Tmem135"/>
</dbReference>
<proteinExistence type="predicted"/>
<keyword evidence="1" id="KW-0812">Transmembrane</keyword>
<sequence length="521" mass="58696">MASEKAVHRTPLCFALNDNEQKLLHHYLIRRHGREAQSSRPQTEGHVRRAALHDDYHAATVRSSLRVFLATAAGLKAWELASITLQSRGISQRSRPKRPLLVSPTFRLALSLSSILFLHRSLHRFFIRLRLRLLKEKASKLRARYPKVFRGLTSHVAPAIGASLAGFALGIHPSDQLRITITIYMGARALEILYNVLEREGYLRGLPWWFGSWMLFPLAQGQLFHAFVFDRDCCPKVYDNSMLEYTPSYLQRRPPNVARSLRWPTTDQITGSLAEMARLKWPPFISPILHPANLTPLPPRIDPAISPITSRAHPSIPQLSCALLHPSNPSCFFAYLSHNIPSFPRLARVFTIFYGALAVPQYRRFLDSPVSSINRLAKSILKTTAAISGAIGASWGSICLFAAIFPRTFLPRLRLFLGGFLGGCFQFLDRTAAGRTNSLYVTRMSADSLWKVGVKHGWWKGIRGGDVVLFVASLALLNIVYELKAKVVDDRDMQLVMRVLRGDEEIGLQDTGRMKRETKAL</sequence>
<dbReference type="OrthoDB" id="291792at2759"/>
<dbReference type="AlphaFoldDB" id="A0A8H7E345"/>
<evidence type="ECO:0000313" key="2">
    <source>
        <dbReference type="EMBL" id="KAF7508779.1"/>
    </source>
</evidence>
<gene>
    <name evidence="2" type="ORF">GJ744_008656</name>
</gene>
<keyword evidence="1" id="KW-1133">Transmembrane helix</keyword>
<keyword evidence="3" id="KW-1185">Reference proteome</keyword>
<comment type="caution">
    <text evidence="2">The sequence shown here is derived from an EMBL/GenBank/DDBJ whole genome shotgun (WGS) entry which is preliminary data.</text>
</comment>
<accession>A0A8H7E345</accession>
<dbReference type="PANTHER" id="PTHR12459:SF19">
    <property type="entry name" value="TRANSMEMBRANE PROTEIN 135 N-TERMINAL DOMAIN-CONTAINING PROTEIN"/>
    <property type="match status" value="1"/>
</dbReference>
<evidence type="ECO:0000256" key="1">
    <source>
        <dbReference type="SAM" id="Phobius"/>
    </source>
</evidence>
<dbReference type="Proteomes" id="UP000606974">
    <property type="component" value="Unassembled WGS sequence"/>
</dbReference>